<evidence type="ECO:0000259" key="6">
    <source>
        <dbReference type="SMART" id="SM00906"/>
    </source>
</evidence>
<keyword evidence="8" id="KW-1185">Reference proteome</keyword>
<dbReference type="AlphaFoldDB" id="A0A3D8Q7A3"/>
<dbReference type="EMBL" id="PDLM01000020">
    <property type="protein sequence ID" value="RDW57518.1"/>
    <property type="molecule type" value="Genomic_DNA"/>
</dbReference>
<dbReference type="GO" id="GO:0043565">
    <property type="term" value="F:sequence-specific DNA binding"/>
    <property type="evidence" value="ECO:0007669"/>
    <property type="project" value="TreeGrafter"/>
</dbReference>
<sequence>MPEHGSEEPPSPNRGGGVIESVQIRGNNHKTLSSRKKSVASDAAEEVLVLHVLKLALLISVSTRPGTARLKWQKGDVTDCVVCVQVLTLDFSFLKEVLAENEQLRRGIAVAAHSSSRASSAIASSSTWEPNLDTEPEEAVSNPLIHERAWFVPYDVTTPPIYIGEAACTAFATRFRQSLSPGHQNVPHVPRTHYVHDEKLSSPAAGQAVWPSRTQAELLLKVALANVNRSFHVVLPKETMASLDQAYRSPSFSDSVVTCKLFALFALGEVYSRMSMTTLPDEFPGLPYFTHSCSLIQVLPERANLGHIEALILLSFYSHNMNRRNSAYFWIGSALRLGMTLGMHNNLPQSVAIEPIARQHRIRLWWTIYICENMWASKLSQPLKLRISDVTVDLPTMGGLSLKEQEEFSDPEYIIASVNLATITGDILSKIYCRRNPPPFVQSVQAVLRDLKAWMARLHDGVRLNTTSAPNIRHIVSLHLSFNQCVILATRPVLLHVFMRSRGTVSPAPTPASEATPITSTLAEACLHAARHSSELLTQLWTEGTLSTFGYFDAQYLFSSAVILAISGASDPENKDNERLESLAQLLQSMANGGNLSAMEFRGHLDLVRSAVLEFLEANNRTTTNNLSAPAPISNTEMAFDMTLNPLTTEMALLEQPMQDFLTQAEFLFDFPNPVNYLQDSSLIYSWPNGS</sequence>
<dbReference type="GO" id="GO:0005634">
    <property type="term" value="C:nucleus"/>
    <property type="evidence" value="ECO:0007669"/>
    <property type="project" value="UniProtKB-SubCell"/>
</dbReference>
<evidence type="ECO:0000256" key="5">
    <source>
        <dbReference type="ARBA" id="ARBA00023242"/>
    </source>
</evidence>
<dbReference type="CDD" id="cd12148">
    <property type="entry name" value="fungal_TF_MHR"/>
    <property type="match status" value="1"/>
</dbReference>
<organism evidence="7 8">
    <name type="scientific">Coleophoma cylindrospora</name>
    <dbReference type="NCBI Taxonomy" id="1849047"/>
    <lineage>
        <taxon>Eukaryota</taxon>
        <taxon>Fungi</taxon>
        <taxon>Dikarya</taxon>
        <taxon>Ascomycota</taxon>
        <taxon>Pezizomycotina</taxon>
        <taxon>Leotiomycetes</taxon>
        <taxon>Helotiales</taxon>
        <taxon>Dermateaceae</taxon>
        <taxon>Coleophoma</taxon>
    </lineage>
</organism>
<dbReference type="Pfam" id="PF04082">
    <property type="entry name" value="Fungal_trans"/>
    <property type="match status" value="1"/>
</dbReference>
<dbReference type="GO" id="GO:0008270">
    <property type="term" value="F:zinc ion binding"/>
    <property type="evidence" value="ECO:0007669"/>
    <property type="project" value="InterPro"/>
</dbReference>
<protein>
    <recommendedName>
        <fullName evidence="6">Xylanolytic transcriptional activator regulatory domain-containing protein</fullName>
    </recommendedName>
</protein>
<comment type="subcellular location">
    <subcellularLocation>
        <location evidence="1">Nucleus</location>
    </subcellularLocation>
</comment>
<dbReference type="GO" id="GO:0006351">
    <property type="term" value="P:DNA-templated transcription"/>
    <property type="evidence" value="ECO:0007669"/>
    <property type="project" value="InterPro"/>
</dbReference>
<feature type="domain" description="Xylanolytic transcriptional activator regulatory" evidence="6">
    <location>
        <begin position="327"/>
        <end position="401"/>
    </location>
</feature>
<proteinExistence type="predicted"/>
<evidence type="ECO:0000256" key="1">
    <source>
        <dbReference type="ARBA" id="ARBA00004123"/>
    </source>
</evidence>
<dbReference type="PANTHER" id="PTHR47540:SF6">
    <property type="entry name" value="ZN(II)2CYS6 TRANSCRIPTION FACTOR (EUROFUNG)"/>
    <property type="match status" value="1"/>
</dbReference>
<accession>A0A3D8Q7A3</accession>
<evidence type="ECO:0000256" key="4">
    <source>
        <dbReference type="ARBA" id="ARBA00023163"/>
    </source>
</evidence>
<evidence type="ECO:0000313" key="8">
    <source>
        <dbReference type="Proteomes" id="UP000256645"/>
    </source>
</evidence>
<gene>
    <name evidence="7" type="ORF">BP6252_13778</name>
</gene>
<dbReference type="PANTHER" id="PTHR47540">
    <property type="entry name" value="THIAMINE REPRESSIBLE GENES REGULATORY PROTEIN THI5"/>
    <property type="match status" value="1"/>
</dbReference>
<keyword evidence="2" id="KW-0805">Transcription regulation</keyword>
<evidence type="ECO:0000313" key="7">
    <source>
        <dbReference type="EMBL" id="RDW57518.1"/>
    </source>
</evidence>
<comment type="caution">
    <text evidence="7">The sequence shown here is derived from an EMBL/GenBank/DDBJ whole genome shotgun (WGS) entry which is preliminary data.</text>
</comment>
<dbReference type="InterPro" id="IPR051711">
    <property type="entry name" value="Stress_Response_Reg"/>
</dbReference>
<dbReference type="GO" id="GO:0045944">
    <property type="term" value="P:positive regulation of transcription by RNA polymerase II"/>
    <property type="evidence" value="ECO:0007669"/>
    <property type="project" value="TreeGrafter"/>
</dbReference>
<keyword evidence="4" id="KW-0804">Transcription</keyword>
<keyword evidence="5" id="KW-0539">Nucleus</keyword>
<dbReference type="OrthoDB" id="3990906at2759"/>
<dbReference type="STRING" id="1849047.A0A3D8Q7A3"/>
<dbReference type="SMART" id="SM00906">
    <property type="entry name" value="Fungal_trans"/>
    <property type="match status" value="1"/>
</dbReference>
<reference evidence="7 8" key="1">
    <citation type="journal article" date="2018" name="IMA Fungus">
        <title>IMA Genome-F 9: Draft genome sequence of Annulohypoxylon stygium, Aspergillus mulundensis, Berkeleyomyces basicola (syn. Thielaviopsis basicola), Ceratocystis smalleyi, two Cercospora beticola strains, Coleophoma cylindrospora, Fusarium fracticaudum, Phialophora cf. hyalina, and Morchella septimelata.</title>
        <authorList>
            <person name="Wingfield B.D."/>
            <person name="Bills G.F."/>
            <person name="Dong Y."/>
            <person name="Huang W."/>
            <person name="Nel W.J."/>
            <person name="Swalarsk-Parry B.S."/>
            <person name="Vaghefi N."/>
            <person name="Wilken P.M."/>
            <person name="An Z."/>
            <person name="de Beer Z.W."/>
            <person name="De Vos L."/>
            <person name="Chen L."/>
            <person name="Duong T.A."/>
            <person name="Gao Y."/>
            <person name="Hammerbacher A."/>
            <person name="Kikkert J.R."/>
            <person name="Li Y."/>
            <person name="Li H."/>
            <person name="Li K."/>
            <person name="Li Q."/>
            <person name="Liu X."/>
            <person name="Ma X."/>
            <person name="Naidoo K."/>
            <person name="Pethybridge S.J."/>
            <person name="Sun J."/>
            <person name="Steenkamp E.T."/>
            <person name="van der Nest M.A."/>
            <person name="van Wyk S."/>
            <person name="Wingfield M.J."/>
            <person name="Xiong C."/>
            <person name="Yue Q."/>
            <person name="Zhang X."/>
        </authorList>
    </citation>
    <scope>NUCLEOTIDE SEQUENCE [LARGE SCALE GENOMIC DNA]</scope>
    <source>
        <strain evidence="7 8">BP6252</strain>
    </source>
</reference>
<name>A0A3D8Q7A3_9HELO</name>
<dbReference type="Proteomes" id="UP000256645">
    <property type="component" value="Unassembled WGS sequence"/>
</dbReference>
<evidence type="ECO:0000256" key="2">
    <source>
        <dbReference type="ARBA" id="ARBA00023015"/>
    </source>
</evidence>
<evidence type="ECO:0000256" key="3">
    <source>
        <dbReference type="ARBA" id="ARBA00023125"/>
    </source>
</evidence>
<dbReference type="InterPro" id="IPR007219">
    <property type="entry name" value="XnlR_reg_dom"/>
</dbReference>
<keyword evidence="3" id="KW-0238">DNA-binding</keyword>